<protein>
    <submittedName>
        <fullName evidence="2">Uncharacterized protein</fullName>
    </submittedName>
</protein>
<evidence type="ECO:0000256" key="1">
    <source>
        <dbReference type="SAM" id="MobiDB-lite"/>
    </source>
</evidence>
<reference evidence="2 3" key="1">
    <citation type="submission" date="2016-03" db="EMBL/GenBank/DDBJ databases">
        <authorList>
            <person name="Ploux O."/>
        </authorList>
    </citation>
    <scope>NUCLEOTIDE SEQUENCE [LARGE SCALE GENOMIC DNA]</scope>
    <source>
        <strain evidence="2 3">UAMH 11012</strain>
    </source>
</reference>
<accession>A0A1L7XL46</accession>
<keyword evidence="3" id="KW-1185">Reference proteome</keyword>
<proteinExistence type="predicted"/>
<name>A0A1L7XL46_9HELO</name>
<feature type="compositionally biased region" description="Polar residues" evidence="1">
    <location>
        <begin position="16"/>
        <end position="26"/>
    </location>
</feature>
<dbReference type="EMBL" id="FJOG01000032">
    <property type="protein sequence ID" value="CZR65657.1"/>
    <property type="molecule type" value="Genomic_DNA"/>
</dbReference>
<evidence type="ECO:0000313" key="2">
    <source>
        <dbReference type="EMBL" id="CZR65657.1"/>
    </source>
</evidence>
<sequence length="326" mass="35955">MSKIFVNRFPPLFNHKQPTTFNSRQTNTKRPRRTQLTPSKSRHQLPAPISPNQQQTSAPAAPSNPSSSHPSPSPKQLTAPQAAKIPLAHTQGPLSPSPDTEHVADYDVLAKFPTELFDDLEEIDKHAALVAGASGDAVELLLSDIAESIAEITIETKNPKMFVVIVHGPDTIEVADKYHILKVKLKNGEEEYVLDLTSAKHGYPDLVVPWSEYLSTRVGKALATEGFGSTRDRLLERVEKPTIKGALVRINKQVVEAVGIALKKIEQGQGIRFFDLKKMVYFSFEQLAKDTATYTGIIIQSLLDLMKKSDEEKAKLMGGDVSLVKE</sequence>
<dbReference type="OrthoDB" id="432970at2759"/>
<feature type="region of interest" description="Disordered" evidence="1">
    <location>
        <begin position="1"/>
        <end position="79"/>
    </location>
</feature>
<dbReference type="AlphaFoldDB" id="A0A1L7XL46"/>
<feature type="compositionally biased region" description="Low complexity" evidence="1">
    <location>
        <begin position="50"/>
        <end position="70"/>
    </location>
</feature>
<dbReference type="STRING" id="576137.A0A1L7XL46"/>
<organism evidence="2 3">
    <name type="scientific">Phialocephala subalpina</name>
    <dbReference type="NCBI Taxonomy" id="576137"/>
    <lineage>
        <taxon>Eukaryota</taxon>
        <taxon>Fungi</taxon>
        <taxon>Dikarya</taxon>
        <taxon>Ascomycota</taxon>
        <taxon>Pezizomycotina</taxon>
        <taxon>Leotiomycetes</taxon>
        <taxon>Helotiales</taxon>
        <taxon>Mollisiaceae</taxon>
        <taxon>Phialocephala</taxon>
        <taxon>Phialocephala fortinii species complex</taxon>
    </lineage>
</organism>
<dbReference type="Proteomes" id="UP000184330">
    <property type="component" value="Unassembled WGS sequence"/>
</dbReference>
<gene>
    <name evidence="2" type="ORF">PAC_15557</name>
</gene>
<evidence type="ECO:0000313" key="3">
    <source>
        <dbReference type="Proteomes" id="UP000184330"/>
    </source>
</evidence>